<feature type="transmembrane region" description="Helical" evidence="1">
    <location>
        <begin position="65"/>
        <end position="84"/>
    </location>
</feature>
<evidence type="ECO:0000313" key="3">
    <source>
        <dbReference type="Proteomes" id="UP001054837"/>
    </source>
</evidence>
<keyword evidence="1" id="KW-0472">Membrane</keyword>
<keyword evidence="3" id="KW-1185">Reference proteome</keyword>
<sequence>MKSLLQDEKKNVFSIQLDAQEIDWGAILGGHFFAAKNTPHPRVEKFIMVDTNGGIDMPHKDHKHGIGRIGITVLLLPCIVHMLLDNKCKMEIPAIRSG</sequence>
<evidence type="ECO:0000313" key="2">
    <source>
        <dbReference type="EMBL" id="GIX68994.1"/>
    </source>
</evidence>
<accession>A0AAV4M9F8</accession>
<dbReference type="EMBL" id="BPLQ01000225">
    <property type="protein sequence ID" value="GIX68994.1"/>
    <property type="molecule type" value="Genomic_DNA"/>
</dbReference>
<evidence type="ECO:0000256" key="1">
    <source>
        <dbReference type="SAM" id="Phobius"/>
    </source>
</evidence>
<dbReference type="Proteomes" id="UP001054837">
    <property type="component" value="Unassembled WGS sequence"/>
</dbReference>
<reference evidence="2 3" key="1">
    <citation type="submission" date="2021-06" db="EMBL/GenBank/DDBJ databases">
        <title>Caerostris darwini draft genome.</title>
        <authorList>
            <person name="Kono N."/>
            <person name="Arakawa K."/>
        </authorList>
    </citation>
    <scope>NUCLEOTIDE SEQUENCE [LARGE SCALE GENOMIC DNA]</scope>
</reference>
<dbReference type="AlphaFoldDB" id="A0AAV4M9F8"/>
<protein>
    <submittedName>
        <fullName evidence="2">Uncharacterized protein</fullName>
    </submittedName>
</protein>
<organism evidence="2 3">
    <name type="scientific">Caerostris darwini</name>
    <dbReference type="NCBI Taxonomy" id="1538125"/>
    <lineage>
        <taxon>Eukaryota</taxon>
        <taxon>Metazoa</taxon>
        <taxon>Ecdysozoa</taxon>
        <taxon>Arthropoda</taxon>
        <taxon>Chelicerata</taxon>
        <taxon>Arachnida</taxon>
        <taxon>Araneae</taxon>
        <taxon>Araneomorphae</taxon>
        <taxon>Entelegynae</taxon>
        <taxon>Araneoidea</taxon>
        <taxon>Araneidae</taxon>
        <taxon>Caerostris</taxon>
    </lineage>
</organism>
<keyword evidence="1" id="KW-0812">Transmembrane</keyword>
<name>A0AAV4M9F8_9ARAC</name>
<gene>
    <name evidence="2" type="ORF">CDAR_258871</name>
</gene>
<comment type="caution">
    <text evidence="2">The sequence shown here is derived from an EMBL/GenBank/DDBJ whole genome shotgun (WGS) entry which is preliminary data.</text>
</comment>
<keyword evidence="1" id="KW-1133">Transmembrane helix</keyword>
<proteinExistence type="predicted"/>